<gene>
    <name evidence="1" type="ORF">GOP47_0009463</name>
</gene>
<dbReference type="Proteomes" id="UP000886520">
    <property type="component" value="Chromosome 9"/>
</dbReference>
<name>A0A9D4UXU4_ADICA</name>
<organism evidence="1 2">
    <name type="scientific">Adiantum capillus-veneris</name>
    <name type="common">Maidenhair fern</name>
    <dbReference type="NCBI Taxonomy" id="13818"/>
    <lineage>
        <taxon>Eukaryota</taxon>
        <taxon>Viridiplantae</taxon>
        <taxon>Streptophyta</taxon>
        <taxon>Embryophyta</taxon>
        <taxon>Tracheophyta</taxon>
        <taxon>Polypodiopsida</taxon>
        <taxon>Polypodiidae</taxon>
        <taxon>Polypodiales</taxon>
        <taxon>Pteridineae</taxon>
        <taxon>Pteridaceae</taxon>
        <taxon>Vittarioideae</taxon>
        <taxon>Adiantum</taxon>
    </lineage>
</organism>
<reference evidence="1" key="1">
    <citation type="submission" date="2021-01" db="EMBL/GenBank/DDBJ databases">
        <title>Adiantum capillus-veneris genome.</title>
        <authorList>
            <person name="Fang Y."/>
            <person name="Liao Q."/>
        </authorList>
    </citation>
    <scope>NUCLEOTIDE SEQUENCE</scope>
    <source>
        <strain evidence="1">H3</strain>
        <tissue evidence="1">Leaf</tissue>
    </source>
</reference>
<dbReference type="EMBL" id="JABFUD020000009">
    <property type="protein sequence ID" value="KAI5075387.1"/>
    <property type="molecule type" value="Genomic_DNA"/>
</dbReference>
<accession>A0A9D4UXU4</accession>
<sequence>MQKQTLSGCAIAKKIERDRAKFEEEEHAGEGSPAFPLYLPPGRGSSTAEFGALRHAIGSRCSHERIRVTFL</sequence>
<comment type="caution">
    <text evidence="1">The sequence shown here is derived from an EMBL/GenBank/DDBJ whole genome shotgun (WGS) entry which is preliminary data.</text>
</comment>
<proteinExistence type="predicted"/>
<evidence type="ECO:0000313" key="2">
    <source>
        <dbReference type="Proteomes" id="UP000886520"/>
    </source>
</evidence>
<dbReference type="AlphaFoldDB" id="A0A9D4UXU4"/>
<keyword evidence="2" id="KW-1185">Reference proteome</keyword>
<evidence type="ECO:0000313" key="1">
    <source>
        <dbReference type="EMBL" id="KAI5075387.1"/>
    </source>
</evidence>
<protein>
    <submittedName>
        <fullName evidence="1">Uncharacterized protein</fullName>
    </submittedName>
</protein>